<keyword evidence="1" id="KW-0723">Serine/threonine-protein kinase</keyword>
<accession>A0A1I1H663</accession>
<dbReference type="InterPro" id="IPR003594">
    <property type="entry name" value="HATPase_dom"/>
</dbReference>
<dbReference type="RefSeq" id="WP_093837571.1">
    <property type="nucleotide sequence ID" value="NZ_FOLM01000002.1"/>
</dbReference>
<keyword evidence="4" id="KW-0808">Transferase</keyword>
<feature type="compositionally biased region" description="Pro residues" evidence="2">
    <location>
        <begin position="160"/>
        <end position="172"/>
    </location>
</feature>
<keyword evidence="5" id="KW-1185">Reference proteome</keyword>
<dbReference type="InterPro" id="IPR036890">
    <property type="entry name" value="HATPase_C_sf"/>
</dbReference>
<dbReference type="STRING" id="910347.SAMN05421773_102263"/>
<dbReference type="InterPro" id="IPR050267">
    <property type="entry name" value="Anti-sigma-factor_SerPK"/>
</dbReference>
<dbReference type="PANTHER" id="PTHR35526">
    <property type="entry name" value="ANTI-SIGMA-F FACTOR RSBW-RELATED"/>
    <property type="match status" value="1"/>
</dbReference>
<feature type="region of interest" description="Disordered" evidence="2">
    <location>
        <begin position="157"/>
        <end position="195"/>
    </location>
</feature>
<evidence type="ECO:0000256" key="2">
    <source>
        <dbReference type="SAM" id="MobiDB-lite"/>
    </source>
</evidence>
<dbReference type="Pfam" id="PF13581">
    <property type="entry name" value="HATPase_c_2"/>
    <property type="match status" value="1"/>
</dbReference>
<dbReference type="OrthoDB" id="3480034at2"/>
<dbReference type="Proteomes" id="UP000199207">
    <property type="component" value="Unassembled WGS sequence"/>
</dbReference>
<evidence type="ECO:0000313" key="4">
    <source>
        <dbReference type="EMBL" id="SFC19246.1"/>
    </source>
</evidence>
<dbReference type="SUPFAM" id="SSF55874">
    <property type="entry name" value="ATPase domain of HSP90 chaperone/DNA topoisomerase II/histidine kinase"/>
    <property type="match status" value="1"/>
</dbReference>
<evidence type="ECO:0000313" key="5">
    <source>
        <dbReference type="Proteomes" id="UP000199207"/>
    </source>
</evidence>
<organism evidence="4 5">
    <name type="scientific">Streptomyces aidingensis</name>
    <dbReference type="NCBI Taxonomy" id="910347"/>
    <lineage>
        <taxon>Bacteria</taxon>
        <taxon>Bacillati</taxon>
        <taxon>Actinomycetota</taxon>
        <taxon>Actinomycetes</taxon>
        <taxon>Kitasatosporales</taxon>
        <taxon>Streptomycetaceae</taxon>
        <taxon>Streptomyces</taxon>
    </lineage>
</organism>
<feature type="domain" description="Histidine kinase/HSP90-like ATPase" evidence="3">
    <location>
        <begin position="27"/>
        <end position="151"/>
    </location>
</feature>
<gene>
    <name evidence="4" type="ORF">SAMN05421773_102263</name>
</gene>
<dbReference type="GO" id="GO:0004674">
    <property type="term" value="F:protein serine/threonine kinase activity"/>
    <property type="evidence" value="ECO:0007669"/>
    <property type="project" value="UniProtKB-KW"/>
</dbReference>
<protein>
    <submittedName>
        <fullName evidence="4">Anti-sigma regulatory factor (Ser/Thr protein kinase)</fullName>
    </submittedName>
</protein>
<dbReference type="AlphaFoldDB" id="A0A1I1H663"/>
<dbReference type="Gene3D" id="3.30.565.10">
    <property type="entry name" value="Histidine kinase-like ATPase, C-terminal domain"/>
    <property type="match status" value="1"/>
</dbReference>
<name>A0A1I1H663_9ACTN</name>
<dbReference type="CDD" id="cd16936">
    <property type="entry name" value="HATPase_RsbW-like"/>
    <property type="match status" value="1"/>
</dbReference>
<dbReference type="EMBL" id="FOLM01000002">
    <property type="protein sequence ID" value="SFC19246.1"/>
    <property type="molecule type" value="Genomic_DNA"/>
</dbReference>
<proteinExistence type="predicted"/>
<evidence type="ECO:0000256" key="1">
    <source>
        <dbReference type="ARBA" id="ARBA00022527"/>
    </source>
</evidence>
<reference evidence="4 5" key="1">
    <citation type="submission" date="2016-10" db="EMBL/GenBank/DDBJ databases">
        <authorList>
            <person name="de Groot N.N."/>
        </authorList>
    </citation>
    <scope>NUCLEOTIDE SEQUENCE [LARGE SCALE GENOMIC DNA]</scope>
    <source>
        <strain evidence="4 5">CGMCC 4.5739</strain>
    </source>
</reference>
<sequence>MNHRETVPAPAPAPVPGPAPLCAGIRLSAEPAAAGLARRFVRRSLEHWRLGAHTDTATLVVSELAANAAQATDGTDGMDGTENAAGRPGIAVRLRVSGRSLFIEVRDHSDRAPRPQGPTMDGEHGRGLLLVEALSSHWGVHRAPAGGKTVWAELELSGAPQPPAPAPAPAPGPARAGHRFSAGAAPAARGCLRGT</sequence>
<evidence type="ECO:0000259" key="3">
    <source>
        <dbReference type="Pfam" id="PF13581"/>
    </source>
</evidence>
<keyword evidence="4" id="KW-0418">Kinase</keyword>
<dbReference type="PANTHER" id="PTHR35526:SF3">
    <property type="entry name" value="ANTI-SIGMA-F FACTOR RSBW"/>
    <property type="match status" value="1"/>
</dbReference>